<sequence>MGVYGMTREQWIEVFRATGLDDAMMHRWHVEFERRYPAQHQAFLQWIGLSEEDLRSVRAASRVG</sequence>
<dbReference type="AlphaFoldDB" id="A0A2T4IBE7"/>
<evidence type="ECO:0000313" key="1">
    <source>
        <dbReference type="EMBL" id="PTD95105.1"/>
    </source>
</evidence>
<reference evidence="1 2" key="2">
    <citation type="submission" date="2018-04" db="EMBL/GenBank/DDBJ databases">
        <title>Thauera lacus sp. nov., isolated from an saline lake in Inner Mongolia, China.</title>
        <authorList>
            <person name="Liang Q.-Y."/>
        </authorList>
    </citation>
    <scope>NUCLEOTIDE SEQUENCE [LARGE SCALE GENOMIC DNA]</scope>
    <source>
        <strain evidence="1 2">D20</strain>
    </source>
</reference>
<gene>
    <name evidence="1" type="ORF">C8261_16200</name>
</gene>
<dbReference type="Proteomes" id="UP000241193">
    <property type="component" value="Unassembled WGS sequence"/>
</dbReference>
<comment type="caution">
    <text evidence="1">The sequence shown here is derived from an EMBL/GenBank/DDBJ whole genome shotgun (WGS) entry which is preliminary data.</text>
</comment>
<evidence type="ECO:0000313" key="2">
    <source>
        <dbReference type="Proteomes" id="UP000241193"/>
    </source>
</evidence>
<dbReference type="EMBL" id="PZKC01000019">
    <property type="protein sequence ID" value="PTD95105.1"/>
    <property type="molecule type" value="Genomic_DNA"/>
</dbReference>
<keyword evidence="2" id="KW-1185">Reference proteome</keyword>
<name>A0A2T4IBE7_9RHOO</name>
<reference evidence="1 2" key="1">
    <citation type="submission" date="2018-03" db="EMBL/GenBank/DDBJ databases">
        <authorList>
            <person name="Keele B.F."/>
        </authorList>
    </citation>
    <scope>NUCLEOTIDE SEQUENCE [LARGE SCALE GENOMIC DNA]</scope>
    <source>
        <strain evidence="1 2">D20</strain>
    </source>
</reference>
<organism evidence="1 2">
    <name type="scientific">Pseudothauera lacus</name>
    <dbReference type="NCBI Taxonomy" id="2136175"/>
    <lineage>
        <taxon>Bacteria</taxon>
        <taxon>Pseudomonadati</taxon>
        <taxon>Pseudomonadota</taxon>
        <taxon>Betaproteobacteria</taxon>
        <taxon>Rhodocyclales</taxon>
        <taxon>Zoogloeaceae</taxon>
        <taxon>Pseudothauera</taxon>
    </lineage>
</organism>
<proteinExistence type="predicted"/>
<protein>
    <submittedName>
        <fullName evidence="1">Uncharacterized protein</fullName>
    </submittedName>
</protein>
<dbReference type="OrthoDB" id="199233at2"/>
<dbReference type="RefSeq" id="WP_107494774.1">
    <property type="nucleotide sequence ID" value="NZ_PZKC01000019.1"/>
</dbReference>
<accession>A0A2T4IBE7</accession>